<feature type="domain" description="BPTI/Kunitz inhibitor" evidence="9">
    <location>
        <begin position="103"/>
        <end position="153"/>
    </location>
</feature>
<dbReference type="AlphaFoldDB" id="A0AAD3MX15"/>
<dbReference type="GO" id="GO:0007596">
    <property type="term" value="P:blood coagulation"/>
    <property type="evidence" value="ECO:0007669"/>
    <property type="project" value="UniProtKB-UniRule"/>
</dbReference>
<dbReference type="EMBL" id="BRZM01000046">
    <property type="protein sequence ID" value="GLD61481.1"/>
    <property type="molecule type" value="Genomic_DNA"/>
</dbReference>
<evidence type="ECO:0000256" key="8">
    <source>
        <dbReference type="PIRNR" id="PIRNR001620"/>
    </source>
</evidence>
<keyword evidence="3" id="KW-0677">Repeat</keyword>
<keyword evidence="8" id="KW-0732">Signal</keyword>
<dbReference type="SUPFAM" id="SSF57362">
    <property type="entry name" value="BPTI-like"/>
    <property type="match status" value="3"/>
</dbReference>
<dbReference type="PRINTS" id="PR00759">
    <property type="entry name" value="BASICPTASE"/>
</dbReference>
<dbReference type="GO" id="GO:0005615">
    <property type="term" value="C:extracellular space"/>
    <property type="evidence" value="ECO:0007669"/>
    <property type="project" value="TreeGrafter"/>
</dbReference>
<keyword evidence="11" id="KW-1185">Reference proteome</keyword>
<keyword evidence="5 8" id="KW-0094">Blood coagulation</keyword>
<evidence type="ECO:0000256" key="5">
    <source>
        <dbReference type="ARBA" id="ARBA00023084"/>
    </source>
</evidence>
<evidence type="ECO:0000256" key="3">
    <source>
        <dbReference type="ARBA" id="ARBA00022737"/>
    </source>
</evidence>
<keyword evidence="2 8" id="KW-0356">Hemostasis</keyword>
<dbReference type="PANTHER" id="PTHR10083:SF377">
    <property type="entry name" value="TISSUE FACTOR PATHWAY INHIBITOR"/>
    <property type="match status" value="1"/>
</dbReference>
<keyword evidence="6" id="KW-1015">Disulfide bond</keyword>
<dbReference type="InterPro" id="IPR036880">
    <property type="entry name" value="Kunitz_BPTI_sf"/>
</dbReference>
<reference evidence="10" key="1">
    <citation type="submission" date="2022-08" db="EMBL/GenBank/DDBJ databases">
        <title>Genome sequencing of akame (Lates japonicus).</title>
        <authorList>
            <person name="Hashiguchi Y."/>
            <person name="Takahashi H."/>
        </authorList>
    </citation>
    <scope>NUCLEOTIDE SEQUENCE</scope>
    <source>
        <strain evidence="10">Kochi</strain>
    </source>
</reference>
<dbReference type="SMART" id="SM00131">
    <property type="entry name" value="KU"/>
    <property type="match status" value="3"/>
</dbReference>
<dbReference type="PROSITE" id="PS00280">
    <property type="entry name" value="BPTI_KUNITZ_1"/>
    <property type="match status" value="3"/>
</dbReference>
<evidence type="ECO:0000313" key="11">
    <source>
        <dbReference type="Proteomes" id="UP001279410"/>
    </source>
</evidence>
<dbReference type="Gene3D" id="4.10.410.10">
    <property type="entry name" value="Pancreatic trypsin inhibitor Kunitz domain"/>
    <property type="match status" value="3"/>
</dbReference>
<feature type="domain" description="BPTI/Kunitz inhibitor" evidence="9">
    <location>
        <begin position="44"/>
        <end position="94"/>
    </location>
</feature>
<dbReference type="CDD" id="cd00109">
    <property type="entry name" value="Kunitz-type"/>
    <property type="match status" value="2"/>
</dbReference>
<comment type="caution">
    <text evidence="10">The sequence shown here is derived from an EMBL/GenBank/DDBJ whole genome shotgun (WGS) entry which is preliminary data.</text>
</comment>
<dbReference type="PANTHER" id="PTHR10083">
    <property type="entry name" value="KUNITZ-TYPE PROTEASE INHIBITOR-RELATED"/>
    <property type="match status" value="1"/>
</dbReference>
<dbReference type="Proteomes" id="UP001279410">
    <property type="component" value="Unassembled WGS sequence"/>
</dbReference>
<evidence type="ECO:0000256" key="2">
    <source>
        <dbReference type="ARBA" id="ARBA00022696"/>
    </source>
</evidence>
<proteinExistence type="predicted"/>
<feature type="domain" description="BPTI/Kunitz inhibitor" evidence="9">
    <location>
        <begin position="210"/>
        <end position="260"/>
    </location>
</feature>
<accession>A0AAD3MX15</accession>
<dbReference type="FunFam" id="4.10.410.10:FF:000004">
    <property type="entry name" value="Tissue factor pathway inhibitor"/>
    <property type="match status" value="2"/>
</dbReference>
<dbReference type="PIRSF" id="PIRSF001620">
    <property type="entry name" value="TFPI"/>
    <property type="match status" value="1"/>
</dbReference>
<dbReference type="InterPro" id="IPR020901">
    <property type="entry name" value="Prtase_inh_Kunz-CS"/>
</dbReference>
<organism evidence="10 11">
    <name type="scientific">Lates japonicus</name>
    <name type="common">Japanese lates</name>
    <dbReference type="NCBI Taxonomy" id="270547"/>
    <lineage>
        <taxon>Eukaryota</taxon>
        <taxon>Metazoa</taxon>
        <taxon>Chordata</taxon>
        <taxon>Craniata</taxon>
        <taxon>Vertebrata</taxon>
        <taxon>Euteleostomi</taxon>
        <taxon>Actinopterygii</taxon>
        <taxon>Neopterygii</taxon>
        <taxon>Teleostei</taxon>
        <taxon>Neoteleostei</taxon>
        <taxon>Acanthomorphata</taxon>
        <taxon>Carangaria</taxon>
        <taxon>Carangaria incertae sedis</taxon>
        <taxon>Centropomidae</taxon>
        <taxon>Lates</taxon>
    </lineage>
</organism>
<keyword evidence="4 8" id="KW-0722">Serine protease inhibitor</keyword>
<evidence type="ECO:0000256" key="6">
    <source>
        <dbReference type="ARBA" id="ARBA00023157"/>
    </source>
</evidence>
<keyword evidence="7" id="KW-0325">Glycoprotein</keyword>
<gene>
    <name evidence="10" type="ORF">AKAME5_001328800</name>
</gene>
<dbReference type="PROSITE" id="PS50279">
    <property type="entry name" value="BPTI_KUNITZ_2"/>
    <property type="match status" value="3"/>
</dbReference>
<keyword evidence="1 8" id="KW-0646">Protease inhibitor</keyword>
<protein>
    <recommendedName>
        <fullName evidence="8">Tissue factor pathway inhibitor</fullName>
    </recommendedName>
</protein>
<dbReference type="GO" id="GO:0004867">
    <property type="term" value="F:serine-type endopeptidase inhibitor activity"/>
    <property type="evidence" value="ECO:0007669"/>
    <property type="project" value="UniProtKB-UniRule"/>
</dbReference>
<evidence type="ECO:0000259" key="9">
    <source>
        <dbReference type="PROSITE" id="PS50279"/>
    </source>
</evidence>
<name>A0AAD3MX15_LATJO</name>
<dbReference type="InterPro" id="IPR050098">
    <property type="entry name" value="TFPI/VKTCI-like"/>
</dbReference>
<evidence type="ECO:0000256" key="4">
    <source>
        <dbReference type="ARBA" id="ARBA00022900"/>
    </source>
</evidence>
<dbReference type="Pfam" id="PF00014">
    <property type="entry name" value="Kunitz_BPTI"/>
    <property type="match status" value="3"/>
</dbReference>
<evidence type="ECO:0000313" key="10">
    <source>
        <dbReference type="EMBL" id="GLD61481.1"/>
    </source>
</evidence>
<feature type="chain" id="PRO_5041785651" description="Tissue factor pathway inhibitor" evidence="8">
    <location>
        <begin position="25"/>
        <end position="286"/>
    </location>
</feature>
<evidence type="ECO:0000256" key="1">
    <source>
        <dbReference type="ARBA" id="ARBA00022690"/>
    </source>
</evidence>
<feature type="signal peptide" evidence="8">
    <location>
        <begin position="1"/>
        <end position="24"/>
    </location>
</feature>
<dbReference type="InterPro" id="IPR002223">
    <property type="entry name" value="Kunitz_BPTI"/>
</dbReference>
<comment type="subcellular location">
    <subcellularLocation>
        <location evidence="8">Secreted</location>
    </subcellularLocation>
</comment>
<evidence type="ECO:0000256" key="7">
    <source>
        <dbReference type="ARBA" id="ARBA00023180"/>
    </source>
</evidence>
<sequence length="286" mass="32287">MALTNQRWILCVVSLSCVARLGSCRRDRQADGALPEHFIFNELCALKDEPGPCKAIKDRFFFNVDTGRCELFEYGGCGGNANNFETLEACEEMCVVSDDKNPCHLAEAPGPCRGLVMRYFFDTKSQRCKHFFYGGCFGNANNFRSMVECQAKCQNPVKPTRAPEVHTQSARKSVVVQPTIVTGELTVSEPQVQLNDTNQDTRELKPKEVCLSPIDRGTCHGVEKRFAYNPETRRCQMFHYSGCGGNRNNFPDRKKCFKKCIGRKAHGMKVIRIRRKNLGSIVHRSV</sequence>
<dbReference type="InterPro" id="IPR008296">
    <property type="entry name" value="TFPI-like"/>
</dbReference>